<gene>
    <name evidence="1" type="ORF">NHX12_011659</name>
</gene>
<proteinExistence type="predicted"/>
<keyword evidence="2" id="KW-1185">Reference proteome</keyword>
<dbReference type="Proteomes" id="UP001148018">
    <property type="component" value="Unassembled WGS sequence"/>
</dbReference>
<evidence type="ECO:0000313" key="1">
    <source>
        <dbReference type="EMBL" id="KAJ3588065.1"/>
    </source>
</evidence>
<protein>
    <recommendedName>
        <fullName evidence="3">Urotensin-related peptide 1</fullName>
    </recommendedName>
</protein>
<evidence type="ECO:0008006" key="3">
    <source>
        <dbReference type="Google" id="ProtNLM"/>
    </source>
</evidence>
<sequence length="121" mass="13450">MTHALPIFPDADLEPQADFLQKLAAEVEGGDGPVVGEQREVNSLYPLLTQHYGGRDLWNKGIAKDSAPKDTYSNMVDLKEVLLKLAAADKLRSQGFLRSEQSLPKTNKRGERCGAMFCHYM</sequence>
<dbReference type="EMBL" id="JANIIK010000116">
    <property type="protein sequence ID" value="KAJ3588065.1"/>
    <property type="molecule type" value="Genomic_DNA"/>
</dbReference>
<evidence type="ECO:0000313" key="2">
    <source>
        <dbReference type="Proteomes" id="UP001148018"/>
    </source>
</evidence>
<dbReference type="AlphaFoldDB" id="A0A9Q0DJB7"/>
<name>A0A9Q0DJB7_9TELE</name>
<accession>A0A9Q0DJB7</accession>
<organism evidence="1 2">
    <name type="scientific">Muraenolepis orangiensis</name>
    <name type="common">Patagonian moray cod</name>
    <dbReference type="NCBI Taxonomy" id="630683"/>
    <lineage>
        <taxon>Eukaryota</taxon>
        <taxon>Metazoa</taxon>
        <taxon>Chordata</taxon>
        <taxon>Craniata</taxon>
        <taxon>Vertebrata</taxon>
        <taxon>Euteleostomi</taxon>
        <taxon>Actinopterygii</taxon>
        <taxon>Neopterygii</taxon>
        <taxon>Teleostei</taxon>
        <taxon>Neoteleostei</taxon>
        <taxon>Acanthomorphata</taxon>
        <taxon>Zeiogadaria</taxon>
        <taxon>Gadariae</taxon>
        <taxon>Gadiformes</taxon>
        <taxon>Muraenolepidoidei</taxon>
        <taxon>Muraenolepididae</taxon>
        <taxon>Muraenolepis</taxon>
    </lineage>
</organism>
<reference evidence="1" key="1">
    <citation type="submission" date="2022-07" db="EMBL/GenBank/DDBJ databases">
        <title>Chromosome-level genome of Muraenolepis orangiensis.</title>
        <authorList>
            <person name="Kim J."/>
        </authorList>
    </citation>
    <scope>NUCLEOTIDE SEQUENCE</scope>
    <source>
        <strain evidence="1">KU_S4_2022</strain>
        <tissue evidence="1">Muscle</tissue>
    </source>
</reference>
<dbReference type="OrthoDB" id="9041662at2759"/>
<comment type="caution">
    <text evidence="1">The sequence shown here is derived from an EMBL/GenBank/DDBJ whole genome shotgun (WGS) entry which is preliminary data.</text>
</comment>